<evidence type="ECO:0000256" key="8">
    <source>
        <dbReference type="ARBA" id="ARBA00022840"/>
    </source>
</evidence>
<dbReference type="InterPro" id="IPR005248">
    <property type="entry name" value="NadD/NMNAT"/>
</dbReference>
<dbReference type="NCBIfam" id="NF000839">
    <property type="entry name" value="PRK00071.1-1"/>
    <property type="match status" value="1"/>
</dbReference>
<dbReference type="Gene3D" id="3.40.50.620">
    <property type="entry name" value="HUPs"/>
    <property type="match status" value="1"/>
</dbReference>
<dbReference type="AlphaFoldDB" id="A0A317CAY5"/>
<dbReference type="GO" id="GO:0004515">
    <property type="term" value="F:nicotinate-nucleotide adenylyltransferase activity"/>
    <property type="evidence" value="ECO:0007669"/>
    <property type="project" value="UniProtKB-UniRule"/>
</dbReference>
<keyword evidence="5 11" id="KW-0808">Transferase</keyword>
<comment type="pathway">
    <text evidence="2 11">Cofactor biosynthesis; NAD(+) biosynthesis; deamido-NAD(+) from nicotinate D-ribonucleotide: step 1/1.</text>
</comment>
<dbReference type="EC" id="2.7.7.18" evidence="11"/>
<evidence type="ECO:0000313" key="13">
    <source>
        <dbReference type="EMBL" id="PWQ95301.1"/>
    </source>
</evidence>
<dbReference type="UniPathway" id="UPA00253">
    <property type="reaction ID" value="UER00332"/>
</dbReference>
<dbReference type="GO" id="GO:0009435">
    <property type="term" value="P:NAD+ biosynthetic process"/>
    <property type="evidence" value="ECO:0007669"/>
    <property type="project" value="UniProtKB-UniRule"/>
</dbReference>
<evidence type="ECO:0000256" key="5">
    <source>
        <dbReference type="ARBA" id="ARBA00022679"/>
    </source>
</evidence>
<evidence type="ECO:0000313" key="14">
    <source>
        <dbReference type="Proteomes" id="UP000245506"/>
    </source>
</evidence>
<protein>
    <recommendedName>
        <fullName evidence="11">Probable nicotinate-nucleotide adenylyltransferase</fullName>
        <ecNumber evidence="11">2.7.7.18</ecNumber>
    </recommendedName>
    <alternativeName>
        <fullName evidence="11">Deamido-NAD(+) diphosphorylase</fullName>
    </alternativeName>
    <alternativeName>
        <fullName evidence="11">Deamido-NAD(+) pyrophosphorylase</fullName>
    </alternativeName>
    <alternativeName>
        <fullName evidence="11">Nicotinate mononucleotide adenylyltransferase</fullName>
        <shortName evidence="11">NaMN adenylyltransferase</shortName>
    </alternativeName>
</protein>
<evidence type="ECO:0000256" key="6">
    <source>
        <dbReference type="ARBA" id="ARBA00022695"/>
    </source>
</evidence>
<dbReference type="GO" id="GO:0005524">
    <property type="term" value="F:ATP binding"/>
    <property type="evidence" value="ECO:0007669"/>
    <property type="project" value="UniProtKB-KW"/>
</dbReference>
<evidence type="ECO:0000256" key="2">
    <source>
        <dbReference type="ARBA" id="ARBA00005019"/>
    </source>
</evidence>
<proteinExistence type="inferred from homology"/>
<organism evidence="13 14">
    <name type="scientific">Leucothrix arctica</name>
    <dbReference type="NCBI Taxonomy" id="1481894"/>
    <lineage>
        <taxon>Bacteria</taxon>
        <taxon>Pseudomonadati</taxon>
        <taxon>Pseudomonadota</taxon>
        <taxon>Gammaproteobacteria</taxon>
        <taxon>Thiotrichales</taxon>
        <taxon>Thiotrichaceae</taxon>
        <taxon>Leucothrix</taxon>
    </lineage>
</organism>
<sequence length="208" mass="23658">MIGIRGGTFDPIHTAHLRATLEVVEALALSQVRLLPGSIPPHRPQPLASAEQRLDMVELAVQSNDLFIADDRELRREGASYTVDTLRSFREEFGEKEPLALIIGMDAFLDFTKWYEWETIISLAHLVVTSRPDYTAQPLQAWAEAIRSDNMQELHANAAGKLYFVQTTALSISATDIRHHQQEGRSIRYLVPDVVYDYIKQNQLYRIP</sequence>
<keyword evidence="9 11" id="KW-0520">NAD</keyword>
<accession>A0A317CAY5</accession>
<keyword evidence="4 11" id="KW-0662">Pyridine nucleotide biosynthesis</keyword>
<dbReference type="NCBIfam" id="TIGR00482">
    <property type="entry name" value="nicotinate (nicotinamide) nucleotide adenylyltransferase"/>
    <property type="match status" value="1"/>
</dbReference>
<dbReference type="SUPFAM" id="SSF52374">
    <property type="entry name" value="Nucleotidylyl transferase"/>
    <property type="match status" value="1"/>
</dbReference>
<reference evidence="13 14" key="1">
    <citation type="submission" date="2018-05" db="EMBL/GenBank/DDBJ databases">
        <title>Leucothrix arctica sp. nov., isolated from Arctic seawater.</title>
        <authorList>
            <person name="Choi A."/>
            <person name="Baek K."/>
        </authorList>
    </citation>
    <scope>NUCLEOTIDE SEQUENCE [LARGE SCALE GENOMIC DNA]</scope>
    <source>
        <strain evidence="13 14">IMCC9719</strain>
    </source>
</reference>
<dbReference type="Pfam" id="PF01467">
    <property type="entry name" value="CTP_transf_like"/>
    <property type="match status" value="1"/>
</dbReference>
<feature type="domain" description="Cytidyltransferase-like" evidence="12">
    <location>
        <begin position="6"/>
        <end position="179"/>
    </location>
</feature>
<dbReference type="PANTHER" id="PTHR39321:SF3">
    <property type="entry name" value="PHOSPHOPANTETHEINE ADENYLYLTRANSFERASE"/>
    <property type="match status" value="1"/>
</dbReference>
<evidence type="ECO:0000256" key="3">
    <source>
        <dbReference type="ARBA" id="ARBA00009014"/>
    </source>
</evidence>
<dbReference type="Proteomes" id="UP000245506">
    <property type="component" value="Unassembled WGS sequence"/>
</dbReference>
<dbReference type="OrthoDB" id="5295945at2"/>
<dbReference type="HAMAP" id="MF_00244">
    <property type="entry name" value="NaMN_adenylyltr"/>
    <property type="match status" value="1"/>
</dbReference>
<evidence type="ECO:0000256" key="7">
    <source>
        <dbReference type="ARBA" id="ARBA00022741"/>
    </source>
</evidence>
<dbReference type="EMBL" id="QGKL01000035">
    <property type="protein sequence ID" value="PWQ95301.1"/>
    <property type="molecule type" value="Genomic_DNA"/>
</dbReference>
<keyword evidence="14" id="KW-1185">Reference proteome</keyword>
<dbReference type="InterPro" id="IPR004821">
    <property type="entry name" value="Cyt_trans-like"/>
</dbReference>
<evidence type="ECO:0000256" key="10">
    <source>
        <dbReference type="ARBA" id="ARBA00048721"/>
    </source>
</evidence>
<evidence type="ECO:0000256" key="11">
    <source>
        <dbReference type="HAMAP-Rule" id="MF_00244"/>
    </source>
</evidence>
<dbReference type="NCBIfam" id="NF000840">
    <property type="entry name" value="PRK00071.1-3"/>
    <property type="match status" value="1"/>
</dbReference>
<evidence type="ECO:0000259" key="12">
    <source>
        <dbReference type="Pfam" id="PF01467"/>
    </source>
</evidence>
<dbReference type="CDD" id="cd02165">
    <property type="entry name" value="NMNAT"/>
    <property type="match status" value="1"/>
</dbReference>
<dbReference type="InterPro" id="IPR014729">
    <property type="entry name" value="Rossmann-like_a/b/a_fold"/>
</dbReference>
<evidence type="ECO:0000256" key="1">
    <source>
        <dbReference type="ARBA" id="ARBA00002324"/>
    </source>
</evidence>
<evidence type="ECO:0000256" key="9">
    <source>
        <dbReference type="ARBA" id="ARBA00023027"/>
    </source>
</evidence>
<comment type="caution">
    <text evidence="13">The sequence shown here is derived from an EMBL/GenBank/DDBJ whole genome shotgun (WGS) entry which is preliminary data.</text>
</comment>
<dbReference type="NCBIfam" id="TIGR00125">
    <property type="entry name" value="cyt_tran_rel"/>
    <property type="match status" value="1"/>
</dbReference>
<keyword evidence="6 11" id="KW-0548">Nucleotidyltransferase</keyword>
<comment type="function">
    <text evidence="1 11">Catalyzes the reversible adenylation of nicotinate mononucleotide (NaMN) to nicotinic acid adenine dinucleotide (NaAD).</text>
</comment>
<gene>
    <name evidence="11" type="primary">nadD</name>
    <name evidence="13" type="ORF">DKT75_13230</name>
</gene>
<dbReference type="RefSeq" id="WP_109823913.1">
    <property type="nucleotide sequence ID" value="NZ_QGKL01000035.1"/>
</dbReference>
<comment type="similarity">
    <text evidence="3 11">Belongs to the NadD family.</text>
</comment>
<keyword evidence="8 11" id="KW-0067">ATP-binding</keyword>
<comment type="catalytic activity">
    <reaction evidence="10 11">
        <text>nicotinate beta-D-ribonucleotide + ATP + H(+) = deamido-NAD(+) + diphosphate</text>
        <dbReference type="Rhea" id="RHEA:22860"/>
        <dbReference type="ChEBI" id="CHEBI:15378"/>
        <dbReference type="ChEBI" id="CHEBI:30616"/>
        <dbReference type="ChEBI" id="CHEBI:33019"/>
        <dbReference type="ChEBI" id="CHEBI:57502"/>
        <dbReference type="ChEBI" id="CHEBI:58437"/>
        <dbReference type="EC" id="2.7.7.18"/>
    </reaction>
</comment>
<evidence type="ECO:0000256" key="4">
    <source>
        <dbReference type="ARBA" id="ARBA00022642"/>
    </source>
</evidence>
<keyword evidence="7 11" id="KW-0547">Nucleotide-binding</keyword>
<dbReference type="PANTHER" id="PTHR39321">
    <property type="entry name" value="NICOTINATE-NUCLEOTIDE ADENYLYLTRANSFERASE-RELATED"/>
    <property type="match status" value="1"/>
</dbReference>
<name>A0A317CAY5_9GAMM</name>